<keyword evidence="3" id="KW-1185">Reference proteome</keyword>
<keyword evidence="2" id="KW-0808">Transferase</keyword>
<accession>A0ABU1A5T7</accession>
<organism evidence="2 3">
    <name type="scientific">Lactiplantibacillus brownii</name>
    <dbReference type="NCBI Taxonomy" id="3069269"/>
    <lineage>
        <taxon>Bacteria</taxon>
        <taxon>Bacillati</taxon>
        <taxon>Bacillota</taxon>
        <taxon>Bacilli</taxon>
        <taxon>Lactobacillales</taxon>
        <taxon>Lactobacillaceae</taxon>
        <taxon>Lactiplantibacillus</taxon>
    </lineage>
</organism>
<dbReference type="Pfam" id="PF13673">
    <property type="entry name" value="Acetyltransf_10"/>
    <property type="match status" value="1"/>
</dbReference>
<evidence type="ECO:0000313" key="2">
    <source>
        <dbReference type="EMBL" id="MDQ7936293.1"/>
    </source>
</evidence>
<dbReference type="Proteomes" id="UP001227831">
    <property type="component" value="Unassembled WGS sequence"/>
</dbReference>
<evidence type="ECO:0000259" key="1">
    <source>
        <dbReference type="PROSITE" id="PS51186"/>
    </source>
</evidence>
<dbReference type="EMBL" id="JAVCWF010000001">
    <property type="protein sequence ID" value="MDQ7936293.1"/>
    <property type="molecule type" value="Genomic_DNA"/>
</dbReference>
<evidence type="ECO:0000313" key="3">
    <source>
        <dbReference type="Proteomes" id="UP001227831"/>
    </source>
</evidence>
<protein>
    <submittedName>
        <fullName evidence="2">GNAT family N-acetyltransferase</fullName>
        <ecNumber evidence="2">2.3.1.-</ecNumber>
    </submittedName>
</protein>
<dbReference type="GO" id="GO:0016746">
    <property type="term" value="F:acyltransferase activity"/>
    <property type="evidence" value="ECO:0007669"/>
    <property type="project" value="UniProtKB-KW"/>
</dbReference>
<dbReference type="PROSITE" id="PS51186">
    <property type="entry name" value="GNAT"/>
    <property type="match status" value="1"/>
</dbReference>
<dbReference type="InterPro" id="IPR016181">
    <property type="entry name" value="Acyl_CoA_acyltransferase"/>
</dbReference>
<dbReference type="SUPFAM" id="SSF55729">
    <property type="entry name" value="Acyl-CoA N-acyltransferases (Nat)"/>
    <property type="match status" value="1"/>
</dbReference>
<name>A0ABU1A5T7_9LACO</name>
<keyword evidence="2" id="KW-0012">Acyltransferase</keyword>
<dbReference type="Gene3D" id="3.40.630.30">
    <property type="match status" value="1"/>
</dbReference>
<reference evidence="2 3" key="1">
    <citation type="journal article" date="2023" name="Int. J. Syst. Evol. Microbiol.">
        <title>Lactiplantibacillus brownii sp. nov., a novel psychrotolerant species isolated from sauerkraut.</title>
        <authorList>
            <person name="Heng Y.C."/>
            <person name="Silvaraju S."/>
            <person name="Lee J.K.Y."/>
            <person name="Kittelmann S."/>
        </authorList>
    </citation>
    <scope>NUCLEOTIDE SEQUENCE [LARGE SCALE GENOMIC DNA]</scope>
    <source>
        <strain evidence="2 3">WILCCON 0030</strain>
    </source>
</reference>
<dbReference type="EC" id="2.3.1.-" evidence="2"/>
<dbReference type="CDD" id="cd04301">
    <property type="entry name" value="NAT_SF"/>
    <property type="match status" value="1"/>
</dbReference>
<proteinExistence type="predicted"/>
<dbReference type="InterPro" id="IPR000182">
    <property type="entry name" value="GNAT_dom"/>
</dbReference>
<comment type="caution">
    <text evidence="2">The sequence shown here is derived from an EMBL/GenBank/DDBJ whole genome shotgun (WGS) entry which is preliminary data.</text>
</comment>
<feature type="domain" description="N-acetyltransferase" evidence="1">
    <location>
        <begin position="5"/>
        <end position="141"/>
    </location>
</feature>
<dbReference type="RefSeq" id="WP_308702129.1">
    <property type="nucleotide sequence ID" value="NZ_AP027463.1"/>
</dbReference>
<gene>
    <name evidence="2" type="ORF">RA086_01330</name>
</gene>
<sequence>MWSVKTFNELTTSELYAIYELRVKTFVVEQHRVYQEVDAIDPTALHVFKTIDGKIVAYARVFQEDDHCSFGRVVVDRQLRGQHLGRQLITQVLAVIAVKFANETIQIEAQTHVQSFYAYFGFKAIGEPFLFNHTPHIKMIA</sequence>